<dbReference type="Proteomes" id="UP000315589">
    <property type="component" value="Unassembled WGS sequence"/>
</dbReference>
<sequence length="321" mass="36830">MLKSIQLKLSKIKYGGDSIGRDIRVEIEVLGKFLRVDKRIKAGTTAKINREIGRFETDRGLFQAGVFITVIEKDLLFNDVGKASGSVKINTTLAKPQQFVFEVQVREARSILGKFWGKKIANFEIILEAIVGDIERYIPDIEDGWLRAWDAKYNEIAFPAYVKVKSEYIKNKREYFTPLEGVYRHQLVSTKLQNDGFSYLISGIKHEPMARASYSISTKLFILNGKKYKTVDYPAAPWEKGLYDIEIPDYPHGRNDQYTEAKRQKVWFKIGHSGKRYLHVGSRSIGCMTIIEITRWMEIYNAVIKARKGDLMSVGVVEIID</sequence>
<evidence type="ECO:0000313" key="1">
    <source>
        <dbReference type="EMBL" id="TSC92605.1"/>
    </source>
</evidence>
<dbReference type="AlphaFoldDB" id="A0A554LIA4"/>
<proteinExistence type="predicted"/>
<comment type="caution">
    <text evidence="1">The sequence shown here is derived from an EMBL/GenBank/DDBJ whole genome shotgun (WGS) entry which is preliminary data.</text>
</comment>
<accession>A0A554LIA4</accession>
<name>A0A554LIA4_9BACT</name>
<evidence type="ECO:0000313" key="2">
    <source>
        <dbReference type="Proteomes" id="UP000315589"/>
    </source>
</evidence>
<organism evidence="1 2">
    <name type="scientific">Candidatus Berkelbacteria bacterium Licking1014_85</name>
    <dbReference type="NCBI Taxonomy" id="2017148"/>
    <lineage>
        <taxon>Bacteria</taxon>
        <taxon>Candidatus Berkelbacteria</taxon>
    </lineage>
</organism>
<reference evidence="1 2" key="1">
    <citation type="submission" date="2017-07" db="EMBL/GenBank/DDBJ databases">
        <title>Mechanisms for carbon and nitrogen cycling indicate functional differentiation within the Candidate Phyla Radiation.</title>
        <authorList>
            <person name="Danczak R.E."/>
            <person name="Johnston M.D."/>
            <person name="Kenah C."/>
            <person name="Slattery M."/>
            <person name="Wrighton K.C."/>
            <person name="Wilkins M.J."/>
        </authorList>
    </citation>
    <scope>NUCLEOTIDE SEQUENCE [LARGE SCALE GENOMIC DNA]</scope>
    <source>
        <strain evidence="1">Licking1014_85</strain>
    </source>
</reference>
<protein>
    <submittedName>
        <fullName evidence="1">Uncharacterized protein</fullName>
    </submittedName>
</protein>
<dbReference type="EMBL" id="VMGI01000051">
    <property type="protein sequence ID" value="TSC92605.1"/>
    <property type="molecule type" value="Genomic_DNA"/>
</dbReference>
<gene>
    <name evidence="1" type="ORF">CEN91_399</name>
</gene>